<organism evidence="2 3">
    <name type="scientific">Somion occarium</name>
    <dbReference type="NCBI Taxonomy" id="3059160"/>
    <lineage>
        <taxon>Eukaryota</taxon>
        <taxon>Fungi</taxon>
        <taxon>Dikarya</taxon>
        <taxon>Basidiomycota</taxon>
        <taxon>Agaricomycotina</taxon>
        <taxon>Agaricomycetes</taxon>
        <taxon>Polyporales</taxon>
        <taxon>Cerrenaceae</taxon>
        <taxon>Somion</taxon>
    </lineage>
</organism>
<dbReference type="Proteomes" id="UP001497453">
    <property type="component" value="Chromosome 6"/>
</dbReference>
<reference evidence="3" key="1">
    <citation type="submission" date="2024-04" db="EMBL/GenBank/DDBJ databases">
        <authorList>
            <person name="Shaw F."/>
            <person name="Minotto A."/>
        </authorList>
    </citation>
    <scope>NUCLEOTIDE SEQUENCE [LARGE SCALE GENOMIC DNA]</scope>
</reference>
<dbReference type="EMBL" id="OZ037949">
    <property type="protein sequence ID" value="CAL1710911.1"/>
    <property type="molecule type" value="Genomic_DNA"/>
</dbReference>
<evidence type="ECO:0000313" key="2">
    <source>
        <dbReference type="EMBL" id="CAL1710911.1"/>
    </source>
</evidence>
<evidence type="ECO:0000313" key="3">
    <source>
        <dbReference type="Proteomes" id="UP001497453"/>
    </source>
</evidence>
<proteinExistence type="predicted"/>
<evidence type="ECO:0008006" key="4">
    <source>
        <dbReference type="Google" id="ProtNLM"/>
    </source>
</evidence>
<gene>
    <name evidence="2" type="ORF">GFSPODELE1_LOCUS8076</name>
</gene>
<sequence length="471" mass="50622">MACSISRIPEELVERILSYALAPSPSSYSALAPIRSSSKPDTSLSLFRPSTPSVASFRLSPLLVCKLWLRIGTPLYYRSIHLTSQHQTRLLASLLESQPSLGACIREVRVEGVFSGLVDVVRHLGRCVPAPLGFNASGSLLGDGQSPGHNCKKLEKLDCRLDGSTSIEDVQAFCAAVDALGDVKHLVVRKNANAYLTQPGAISVMKSLSDGVRRWIGIESVELAFRFSPIISNSHTTVFHIGANSISPNAHIQSVHSTASLNTSDDTFSQLHPTAQLTSALTHAPNLKVFKTELPAVWNTALLEISSNTSLRRIHICNPPLSLQHQPQHRSQSHVMCPYPSPSHVQFSTLPSFSSLYMREARKHPRLMELIRAGMEVAGIGADAGTHAMGGGARHRAWTLATGDSPPPSPPAPSSFKTASVNPTGPSVQVAWPVCDRAGGFEDQEGGGEGRLLGVQAPQTRKGKERRLSAA</sequence>
<feature type="region of interest" description="Disordered" evidence="1">
    <location>
        <begin position="398"/>
        <end position="471"/>
    </location>
</feature>
<evidence type="ECO:0000256" key="1">
    <source>
        <dbReference type="SAM" id="MobiDB-lite"/>
    </source>
</evidence>
<protein>
    <recommendedName>
        <fullName evidence="4">F-box domain-containing protein</fullName>
    </recommendedName>
</protein>
<accession>A0ABP1DSX0</accession>
<name>A0ABP1DSX0_9APHY</name>
<feature type="compositionally biased region" description="Polar residues" evidence="1">
    <location>
        <begin position="416"/>
        <end position="427"/>
    </location>
</feature>
<keyword evidence="3" id="KW-1185">Reference proteome</keyword>